<organism evidence="1 2">
    <name type="scientific">Bauhinia variegata</name>
    <name type="common">Purple orchid tree</name>
    <name type="synonym">Phanera variegata</name>
    <dbReference type="NCBI Taxonomy" id="167791"/>
    <lineage>
        <taxon>Eukaryota</taxon>
        <taxon>Viridiplantae</taxon>
        <taxon>Streptophyta</taxon>
        <taxon>Embryophyta</taxon>
        <taxon>Tracheophyta</taxon>
        <taxon>Spermatophyta</taxon>
        <taxon>Magnoliopsida</taxon>
        <taxon>eudicotyledons</taxon>
        <taxon>Gunneridae</taxon>
        <taxon>Pentapetalae</taxon>
        <taxon>rosids</taxon>
        <taxon>fabids</taxon>
        <taxon>Fabales</taxon>
        <taxon>Fabaceae</taxon>
        <taxon>Cercidoideae</taxon>
        <taxon>Cercideae</taxon>
        <taxon>Bauhiniinae</taxon>
        <taxon>Bauhinia</taxon>
    </lineage>
</organism>
<protein>
    <submittedName>
        <fullName evidence="1">Uncharacterized protein</fullName>
    </submittedName>
</protein>
<gene>
    <name evidence="1" type="ORF">L6164_032144</name>
</gene>
<comment type="caution">
    <text evidence="1">The sequence shown here is derived from an EMBL/GenBank/DDBJ whole genome shotgun (WGS) entry which is preliminary data.</text>
</comment>
<evidence type="ECO:0000313" key="2">
    <source>
        <dbReference type="Proteomes" id="UP000828941"/>
    </source>
</evidence>
<dbReference type="EMBL" id="CM039438">
    <property type="protein sequence ID" value="KAI4298607.1"/>
    <property type="molecule type" value="Genomic_DNA"/>
</dbReference>
<name>A0ACB9KMU6_BAUVA</name>
<proteinExistence type="predicted"/>
<evidence type="ECO:0000313" key="1">
    <source>
        <dbReference type="EMBL" id="KAI4298607.1"/>
    </source>
</evidence>
<dbReference type="Proteomes" id="UP000828941">
    <property type="component" value="Chromosome 13"/>
</dbReference>
<reference evidence="1 2" key="1">
    <citation type="journal article" date="2022" name="DNA Res.">
        <title>Chromosomal-level genome assembly of the orchid tree Bauhinia variegata (Leguminosae; Cercidoideae) supports the allotetraploid origin hypothesis of Bauhinia.</title>
        <authorList>
            <person name="Zhong Y."/>
            <person name="Chen Y."/>
            <person name="Zheng D."/>
            <person name="Pang J."/>
            <person name="Liu Y."/>
            <person name="Luo S."/>
            <person name="Meng S."/>
            <person name="Qian L."/>
            <person name="Wei D."/>
            <person name="Dai S."/>
            <person name="Zhou R."/>
        </authorList>
    </citation>
    <scope>NUCLEOTIDE SEQUENCE [LARGE SCALE GENOMIC DNA]</scope>
    <source>
        <strain evidence="1">BV-YZ2020</strain>
    </source>
</reference>
<keyword evidence="2" id="KW-1185">Reference proteome</keyword>
<accession>A0ACB9KMU6</accession>
<sequence length="194" mass="21293">MLRYSNRSIFGIMEASPNFYLSNPYNATEEFNQVLTDLLDGLRSKAASGDSLRKYAAANTRGPSSQTIYGFVQCTHHLSEQECNDCLVGAISECCDSKVGGRVFRPSCIYRYETFLFSEPTADTHYHHLDKCLLLLHLPITIPQKGGGGDCIQVAANGGQNSNSNQTVSSSNDGLTMTEHQFAKLMEEDMGSAM</sequence>